<feature type="compositionally biased region" description="Basic and acidic residues" evidence="4">
    <location>
        <begin position="152"/>
        <end position="162"/>
    </location>
</feature>
<dbReference type="InterPro" id="IPR003593">
    <property type="entry name" value="AAA+_ATPase"/>
</dbReference>
<evidence type="ECO:0000313" key="6">
    <source>
        <dbReference type="EMBL" id="BCE76187.1"/>
    </source>
</evidence>
<evidence type="ECO:0000256" key="3">
    <source>
        <dbReference type="ARBA" id="ARBA00022840"/>
    </source>
</evidence>
<dbReference type="OMA" id="RVLEMPH"/>
<evidence type="ECO:0000256" key="2">
    <source>
        <dbReference type="ARBA" id="ARBA00022741"/>
    </source>
</evidence>
<accession>A0A810BIX9</accession>
<dbReference type="GO" id="GO:0005524">
    <property type="term" value="F:ATP binding"/>
    <property type="evidence" value="ECO:0007669"/>
    <property type="project" value="UniProtKB-KW"/>
</dbReference>
<dbReference type="EMBL" id="AP023097">
    <property type="protein sequence ID" value="BCE76187.1"/>
    <property type="molecule type" value="Genomic_DNA"/>
</dbReference>
<dbReference type="InterPro" id="IPR037257">
    <property type="entry name" value="T2SS_E_N_sf"/>
</dbReference>
<evidence type="ECO:0000259" key="5">
    <source>
        <dbReference type="PROSITE" id="PS00662"/>
    </source>
</evidence>
<dbReference type="FunFam" id="3.40.50.300:FF:000398">
    <property type="entry name" value="Type IV pilus assembly ATPase PilB"/>
    <property type="match status" value="1"/>
</dbReference>
<dbReference type="GO" id="GO:0005886">
    <property type="term" value="C:plasma membrane"/>
    <property type="evidence" value="ECO:0007669"/>
    <property type="project" value="TreeGrafter"/>
</dbReference>
<dbReference type="PROSITE" id="PS00662">
    <property type="entry name" value="T2SP_E"/>
    <property type="match status" value="1"/>
</dbReference>
<dbReference type="InterPro" id="IPR027417">
    <property type="entry name" value="P-loop_NTPase"/>
</dbReference>
<protein>
    <submittedName>
        <fullName evidence="6">General secretion pathway protein GspE</fullName>
    </submittedName>
</protein>
<dbReference type="InterPro" id="IPR001482">
    <property type="entry name" value="T2SS/T4SS_dom"/>
</dbReference>
<sequence length="570" mass="61591">MNAMRDRSADSFRQLLLEKYSLPLRAHAHVDKSANPALTRPLRELWEATDLSAAEFADEVSDYFALPRLSLPQLLAGTPRLDGFSRRFLRESTIFPFSATNGGTATDVFQLAVADPSDTAAIRAAEIVFGAPVDVVVASYEDITTVLDQRADADDAHADRTGRSVAQQSDDDIESLRDLASGAPVVRALNDLLERAVDLRASDIHVEPFRSGLVVRMRVDGLLRALPSPHGIPPQALISRIKILASLNIAERRLPQDGAARVRVGRSELDVRVATMPTQHGESAVIRLLPRDRGLLEMSKLGLGARDESAMTRLLAMPHGMIVVTGPTGSGKTTTLATMLSILNEPTRKILTIEDPVEYEIPGINQSQVKPSIGLTFASAMRAFVRQDPDVIMVGEVRDAETAHIAIHAALTGHLVLTTLHTETAAAAVPRLIDLGIEGFLLKSTLRAVVAQRLVRMLCDRCKVPHSLSEADLAKDPRFAVIGFKAGEVVHEAGGCERCGGTGFRGRNGVFEILEMSDEVRALVGPQTDSHSIDAAAMRGGMTTMLEDAVAKCRAGLTTVPEVFRVTTLR</sequence>
<name>A0A810BIX9_9BRAD</name>
<dbReference type="SUPFAM" id="SSF52540">
    <property type="entry name" value="P-loop containing nucleoside triphosphate hydrolases"/>
    <property type="match status" value="1"/>
</dbReference>
<organism evidence="6">
    <name type="scientific">Bradyrhizobium diazoefficiens</name>
    <dbReference type="NCBI Taxonomy" id="1355477"/>
    <lineage>
        <taxon>Bacteria</taxon>
        <taxon>Pseudomonadati</taxon>
        <taxon>Pseudomonadota</taxon>
        <taxon>Alphaproteobacteria</taxon>
        <taxon>Hyphomicrobiales</taxon>
        <taxon>Nitrobacteraceae</taxon>
        <taxon>Bradyrhizobium</taxon>
    </lineage>
</organism>
<gene>
    <name evidence="6" type="ORF">XF8B_62980</name>
</gene>
<dbReference type="AlphaFoldDB" id="A0A810BIX9"/>
<proteinExistence type="inferred from homology"/>
<evidence type="ECO:0000256" key="4">
    <source>
        <dbReference type="SAM" id="MobiDB-lite"/>
    </source>
</evidence>
<dbReference type="SMART" id="SM00382">
    <property type="entry name" value="AAA"/>
    <property type="match status" value="1"/>
</dbReference>
<reference evidence="6" key="1">
    <citation type="submission" date="2020-05" db="EMBL/GenBank/DDBJ databases">
        <title>Complete genome sequence of Bradyrhizobium diazoefficiens XF8 isolated from soybean nodule.</title>
        <authorList>
            <person name="Noda R."/>
            <person name="Kakizaki K."/>
            <person name="Minamisawa K."/>
        </authorList>
    </citation>
    <scope>NUCLEOTIDE SEQUENCE</scope>
    <source>
        <strain evidence="6">XF8</strain>
    </source>
</reference>
<dbReference type="SUPFAM" id="SSF160246">
    <property type="entry name" value="EspE N-terminal domain-like"/>
    <property type="match status" value="1"/>
</dbReference>
<comment type="similarity">
    <text evidence="1">Belongs to the GSP E family.</text>
</comment>
<feature type="region of interest" description="Disordered" evidence="4">
    <location>
        <begin position="152"/>
        <end position="173"/>
    </location>
</feature>
<dbReference type="PANTHER" id="PTHR30258:SF2">
    <property type="entry name" value="COMG OPERON PROTEIN 1"/>
    <property type="match status" value="1"/>
</dbReference>
<dbReference type="CDD" id="cd01129">
    <property type="entry name" value="PulE-GspE-like"/>
    <property type="match status" value="1"/>
</dbReference>
<dbReference type="Gene3D" id="3.30.300.160">
    <property type="entry name" value="Type II secretion system, protein E, N-terminal domain"/>
    <property type="match status" value="1"/>
</dbReference>
<keyword evidence="2" id="KW-0547">Nucleotide-binding</keyword>
<dbReference type="Pfam" id="PF00437">
    <property type="entry name" value="T2SSE"/>
    <property type="match status" value="1"/>
</dbReference>
<dbReference type="Pfam" id="PF05157">
    <property type="entry name" value="MshEN"/>
    <property type="match status" value="1"/>
</dbReference>
<dbReference type="GO" id="GO:0016887">
    <property type="term" value="F:ATP hydrolysis activity"/>
    <property type="evidence" value="ECO:0007669"/>
    <property type="project" value="TreeGrafter"/>
</dbReference>
<dbReference type="Gene3D" id="3.30.450.90">
    <property type="match status" value="1"/>
</dbReference>
<feature type="domain" description="Bacterial type II secretion system protein E" evidence="5">
    <location>
        <begin position="385"/>
        <end position="399"/>
    </location>
</feature>
<evidence type="ECO:0000256" key="1">
    <source>
        <dbReference type="ARBA" id="ARBA00006611"/>
    </source>
</evidence>
<dbReference type="Gene3D" id="3.40.50.300">
    <property type="entry name" value="P-loop containing nucleotide triphosphate hydrolases"/>
    <property type="match status" value="1"/>
</dbReference>
<dbReference type="InterPro" id="IPR007831">
    <property type="entry name" value="T2SS_GspE_N"/>
</dbReference>
<keyword evidence="3" id="KW-0067">ATP-binding</keyword>
<dbReference type="PANTHER" id="PTHR30258">
    <property type="entry name" value="TYPE II SECRETION SYSTEM PROTEIN GSPE-RELATED"/>
    <property type="match status" value="1"/>
</dbReference>